<dbReference type="AlphaFoldDB" id="A0A427YN54"/>
<dbReference type="Proteomes" id="UP000279259">
    <property type="component" value="Unassembled WGS sequence"/>
</dbReference>
<evidence type="ECO:0000256" key="5">
    <source>
        <dbReference type="ARBA" id="ARBA00023242"/>
    </source>
</evidence>
<feature type="compositionally biased region" description="Polar residues" evidence="6">
    <location>
        <begin position="451"/>
        <end position="465"/>
    </location>
</feature>
<evidence type="ECO:0000256" key="3">
    <source>
        <dbReference type="ARBA" id="ARBA00023015"/>
    </source>
</evidence>
<organism evidence="8 9">
    <name type="scientific">Saitozyma podzolica</name>
    <dbReference type="NCBI Taxonomy" id="1890683"/>
    <lineage>
        <taxon>Eukaryota</taxon>
        <taxon>Fungi</taxon>
        <taxon>Dikarya</taxon>
        <taxon>Basidiomycota</taxon>
        <taxon>Agaricomycotina</taxon>
        <taxon>Tremellomycetes</taxon>
        <taxon>Tremellales</taxon>
        <taxon>Trimorphomycetaceae</taxon>
        <taxon>Saitozyma</taxon>
    </lineage>
</organism>
<evidence type="ECO:0000313" key="8">
    <source>
        <dbReference type="EMBL" id="RSH92513.1"/>
    </source>
</evidence>
<dbReference type="CDD" id="cd12148">
    <property type="entry name" value="fungal_TF_MHR"/>
    <property type="match status" value="1"/>
</dbReference>
<reference evidence="8 9" key="1">
    <citation type="submission" date="2018-11" db="EMBL/GenBank/DDBJ databases">
        <title>Genome sequence of Saitozyma podzolica DSM 27192.</title>
        <authorList>
            <person name="Aliyu H."/>
            <person name="Gorte O."/>
            <person name="Ochsenreither K."/>
        </authorList>
    </citation>
    <scope>NUCLEOTIDE SEQUENCE [LARGE SCALE GENOMIC DNA]</scope>
    <source>
        <strain evidence="8 9">DSM 27192</strain>
    </source>
</reference>
<proteinExistence type="predicted"/>
<keyword evidence="3" id="KW-0805">Transcription regulation</keyword>
<dbReference type="GO" id="GO:0000981">
    <property type="term" value="F:DNA-binding transcription factor activity, RNA polymerase II-specific"/>
    <property type="evidence" value="ECO:0007669"/>
    <property type="project" value="InterPro"/>
</dbReference>
<evidence type="ECO:0000256" key="1">
    <source>
        <dbReference type="ARBA" id="ARBA00004123"/>
    </source>
</evidence>
<dbReference type="Pfam" id="PF04082">
    <property type="entry name" value="Fungal_trans"/>
    <property type="match status" value="1"/>
</dbReference>
<dbReference type="PANTHER" id="PTHR47338">
    <property type="entry name" value="ZN(II)2CYS6 TRANSCRIPTION FACTOR (EUROFUNG)-RELATED"/>
    <property type="match status" value="1"/>
</dbReference>
<dbReference type="InterPro" id="IPR007219">
    <property type="entry name" value="XnlR_reg_dom"/>
</dbReference>
<keyword evidence="5" id="KW-0539">Nucleus</keyword>
<dbReference type="OrthoDB" id="2399539at2759"/>
<evidence type="ECO:0000313" key="9">
    <source>
        <dbReference type="Proteomes" id="UP000279259"/>
    </source>
</evidence>
<dbReference type="EMBL" id="RSCD01000006">
    <property type="protein sequence ID" value="RSH92513.1"/>
    <property type="molecule type" value="Genomic_DNA"/>
</dbReference>
<accession>A0A427YN54</accession>
<comment type="caution">
    <text evidence="8">The sequence shown here is derived from an EMBL/GenBank/DDBJ whole genome shotgun (WGS) entry which is preliminary data.</text>
</comment>
<evidence type="ECO:0000256" key="6">
    <source>
        <dbReference type="SAM" id="MobiDB-lite"/>
    </source>
</evidence>
<evidence type="ECO:0000256" key="4">
    <source>
        <dbReference type="ARBA" id="ARBA00023163"/>
    </source>
</evidence>
<dbReference type="GO" id="GO:0008270">
    <property type="term" value="F:zinc ion binding"/>
    <property type="evidence" value="ECO:0007669"/>
    <property type="project" value="InterPro"/>
</dbReference>
<name>A0A427YN54_9TREE</name>
<keyword evidence="4" id="KW-0804">Transcription</keyword>
<evidence type="ECO:0000259" key="7">
    <source>
        <dbReference type="Pfam" id="PF04082"/>
    </source>
</evidence>
<dbReference type="PANTHER" id="PTHR47338:SF5">
    <property type="entry name" value="ZN(II)2CYS6 TRANSCRIPTION FACTOR (EUROFUNG)"/>
    <property type="match status" value="1"/>
</dbReference>
<feature type="region of interest" description="Disordered" evidence="6">
    <location>
        <begin position="444"/>
        <end position="465"/>
    </location>
</feature>
<comment type="subcellular location">
    <subcellularLocation>
        <location evidence="1">Nucleus</location>
    </subcellularLocation>
</comment>
<dbReference type="STRING" id="1890683.A0A427YN54"/>
<keyword evidence="9" id="KW-1185">Reference proteome</keyword>
<gene>
    <name evidence="8" type="ORF">EHS25_008929</name>
</gene>
<feature type="domain" description="Xylanolytic transcriptional activator regulatory" evidence="7">
    <location>
        <begin position="45"/>
        <end position="150"/>
    </location>
</feature>
<dbReference type="GO" id="GO:0005634">
    <property type="term" value="C:nucleus"/>
    <property type="evidence" value="ECO:0007669"/>
    <property type="project" value="UniProtKB-SubCell"/>
</dbReference>
<sequence>MSPAVEAATPSAVSTQGRGNPLSDLLPPHEEVVEACKAFVYNYFQLGFLPSAFFIDQITNEPSSVSVFFLLAILALAGRFTPSLVKRYGGRQPVSQEFARRALSLISDEMVDASLERIQAFFLLGVCEFGAGNGGRSWNGGYHGAAQRVVVYAGGGCESRGAYTFGDGPANILASLHPATTFPLDTIDTLLPCSEDDFIFGIPPPARSALPGTLASGLDMTHKNEPHRSIMGTMIIGQWLWAKAAENACRPLSVSQHPWDPASDFSRLLRELDRWESLLPPRQTWNPFTLKVMRGQSMDLGYLSVGSLHRLGNIVLRRAYLPWMAADIYPDGRTAPGKDAPPGFWRDMAREMTENCVTLYEQVQGGLAIRQAMDGFPAVFHSAKAPAMLQTSLQTLIQLEEAWPLAHRWRVTLQGLVASTAATTSCQAAAAEQRALDESDTIYRQPCNPETRFSQSPSNPMQGPTVATPSGAGLADANHSAVDLDVQGLSQYLVPPIPSTSHTPLPSVEWDMTGVTLGATSNTVPIGTPANAFGEFDAFGADLQAFLRGEPVDWLASLDDGTGIGMGDFLQS</sequence>
<keyword evidence="2" id="KW-0479">Metal-binding</keyword>
<dbReference type="GO" id="GO:0003677">
    <property type="term" value="F:DNA binding"/>
    <property type="evidence" value="ECO:0007669"/>
    <property type="project" value="InterPro"/>
</dbReference>
<evidence type="ECO:0000256" key="2">
    <source>
        <dbReference type="ARBA" id="ARBA00022723"/>
    </source>
</evidence>
<protein>
    <recommendedName>
        <fullName evidence="7">Xylanolytic transcriptional activator regulatory domain-containing protein</fullName>
    </recommendedName>
</protein>
<feature type="region of interest" description="Disordered" evidence="6">
    <location>
        <begin position="1"/>
        <end position="22"/>
    </location>
</feature>
<dbReference type="GO" id="GO:0006351">
    <property type="term" value="P:DNA-templated transcription"/>
    <property type="evidence" value="ECO:0007669"/>
    <property type="project" value="InterPro"/>
</dbReference>
<dbReference type="InterPro" id="IPR050815">
    <property type="entry name" value="TF_fung"/>
</dbReference>